<proteinExistence type="predicted"/>
<reference evidence="1" key="1">
    <citation type="submission" date="2013-12" db="EMBL/GenBank/DDBJ databases">
        <title>A Varibaculum cambriense genome reconstructed from a premature infant gut community with otherwise low bacterial novelty that shifts toward anaerobic metabolism during the third week of life.</title>
        <authorList>
            <person name="Brown C.T."/>
            <person name="Sharon I."/>
            <person name="Thomas B.C."/>
            <person name="Castelle C.J."/>
            <person name="Morowitz M.J."/>
            <person name="Banfield J.F."/>
        </authorList>
    </citation>
    <scope>NUCLEOTIDE SEQUENCE</scope>
</reference>
<dbReference type="EMBL" id="AZMM01009886">
    <property type="protein sequence ID" value="ETJ35765.1"/>
    <property type="molecule type" value="Genomic_DNA"/>
</dbReference>
<gene>
    <name evidence="1" type="ORF">Q604_UNBC09886G0006</name>
</gene>
<evidence type="ECO:0000313" key="1">
    <source>
        <dbReference type="EMBL" id="ETJ35765.1"/>
    </source>
</evidence>
<sequence length="215" mass="26146">MDKIEILDRDKKTKAVYRLDKEEHLDGYQEERQYNSWLEVVISSIFKVLRFNLYLIMSFLKILIKVIESLFLKDYEPLKPILDKQREIQDKKAKDYIIRNTKPHATTTHNYEFIRSKLFARNYLKIDKLLEKCAKHDADLNNKLYQDIMKRLDIIIVEAERQALSEGYKYAKQTRYKFESQEAFDKYIQDRIMRGEDYREHNRELLEELDEGYNK</sequence>
<organism evidence="1">
    <name type="scientific">human gut metagenome</name>
    <dbReference type="NCBI Taxonomy" id="408170"/>
    <lineage>
        <taxon>unclassified sequences</taxon>
        <taxon>metagenomes</taxon>
        <taxon>organismal metagenomes</taxon>
    </lineage>
</organism>
<accession>W1Y271</accession>
<comment type="caution">
    <text evidence="1">The sequence shown here is derived from an EMBL/GenBank/DDBJ whole genome shotgun (WGS) entry which is preliminary data.</text>
</comment>
<dbReference type="AlphaFoldDB" id="W1Y271"/>
<name>W1Y271_9ZZZZ</name>
<protein>
    <submittedName>
        <fullName evidence="1">Uncharacterized protein</fullName>
    </submittedName>
</protein>